<accession>A0ABQ8TY27</accession>
<organism evidence="1 2">
    <name type="scientific">Periplaneta americana</name>
    <name type="common">American cockroach</name>
    <name type="synonym">Blatta americana</name>
    <dbReference type="NCBI Taxonomy" id="6978"/>
    <lineage>
        <taxon>Eukaryota</taxon>
        <taxon>Metazoa</taxon>
        <taxon>Ecdysozoa</taxon>
        <taxon>Arthropoda</taxon>
        <taxon>Hexapoda</taxon>
        <taxon>Insecta</taxon>
        <taxon>Pterygota</taxon>
        <taxon>Neoptera</taxon>
        <taxon>Polyneoptera</taxon>
        <taxon>Dictyoptera</taxon>
        <taxon>Blattodea</taxon>
        <taxon>Blattoidea</taxon>
        <taxon>Blattidae</taxon>
        <taxon>Blattinae</taxon>
        <taxon>Periplaneta</taxon>
    </lineage>
</organism>
<evidence type="ECO:0000313" key="1">
    <source>
        <dbReference type="EMBL" id="KAJ4450560.1"/>
    </source>
</evidence>
<evidence type="ECO:0000313" key="2">
    <source>
        <dbReference type="Proteomes" id="UP001148838"/>
    </source>
</evidence>
<comment type="caution">
    <text evidence="1">The sequence shown here is derived from an EMBL/GenBank/DDBJ whole genome shotgun (WGS) entry which is preliminary data.</text>
</comment>
<protein>
    <submittedName>
        <fullName evidence="1">Uncharacterized protein</fullName>
    </submittedName>
</protein>
<proteinExistence type="predicted"/>
<reference evidence="1 2" key="1">
    <citation type="journal article" date="2022" name="Allergy">
        <title>Genome assembly and annotation of Periplaneta americana reveal a comprehensive cockroach allergen profile.</title>
        <authorList>
            <person name="Wang L."/>
            <person name="Xiong Q."/>
            <person name="Saelim N."/>
            <person name="Wang L."/>
            <person name="Nong W."/>
            <person name="Wan A.T."/>
            <person name="Shi M."/>
            <person name="Liu X."/>
            <person name="Cao Q."/>
            <person name="Hui J.H.L."/>
            <person name="Sookrung N."/>
            <person name="Leung T.F."/>
            <person name="Tungtrongchitr A."/>
            <person name="Tsui S.K.W."/>
        </authorList>
    </citation>
    <scope>NUCLEOTIDE SEQUENCE [LARGE SCALE GENOMIC DNA]</scope>
    <source>
        <strain evidence="1">PWHHKU_190912</strain>
    </source>
</reference>
<dbReference type="Proteomes" id="UP001148838">
    <property type="component" value="Unassembled WGS sequence"/>
</dbReference>
<gene>
    <name evidence="1" type="ORF">ANN_01987</name>
</gene>
<name>A0ABQ8TY27_PERAM</name>
<keyword evidence="2" id="KW-1185">Reference proteome</keyword>
<sequence length="77" mass="8940">MLLPPTGSYQIMNLKESKIMTNHVEEIVELVPNNPIEYVQEIVYLGETVSFSRRTSKEIVRHIVAAWATFWALKLYC</sequence>
<dbReference type="EMBL" id="JAJSOF020000003">
    <property type="protein sequence ID" value="KAJ4450560.1"/>
    <property type="molecule type" value="Genomic_DNA"/>
</dbReference>